<organism evidence="2">
    <name type="scientific">Rhizophora mucronata</name>
    <name type="common">Asiatic mangrove</name>
    <dbReference type="NCBI Taxonomy" id="61149"/>
    <lineage>
        <taxon>Eukaryota</taxon>
        <taxon>Viridiplantae</taxon>
        <taxon>Streptophyta</taxon>
        <taxon>Embryophyta</taxon>
        <taxon>Tracheophyta</taxon>
        <taxon>Spermatophyta</taxon>
        <taxon>Magnoliopsida</taxon>
        <taxon>eudicotyledons</taxon>
        <taxon>Gunneridae</taxon>
        <taxon>Pentapetalae</taxon>
        <taxon>rosids</taxon>
        <taxon>fabids</taxon>
        <taxon>Malpighiales</taxon>
        <taxon>Rhizophoraceae</taxon>
        <taxon>Rhizophora</taxon>
    </lineage>
</organism>
<sequence>MKNKSKHSLLCEIKITDIWIQRSHKEEPYKSQYGSESPSQETGLQNLCPLP</sequence>
<proteinExistence type="predicted"/>
<evidence type="ECO:0000313" key="2">
    <source>
        <dbReference type="EMBL" id="MBW95874.1"/>
    </source>
</evidence>
<evidence type="ECO:0000256" key="1">
    <source>
        <dbReference type="SAM" id="MobiDB-lite"/>
    </source>
</evidence>
<feature type="compositionally biased region" description="Polar residues" evidence="1">
    <location>
        <begin position="32"/>
        <end position="45"/>
    </location>
</feature>
<dbReference type="EMBL" id="GGEC01015391">
    <property type="protein sequence ID" value="MBW95874.1"/>
    <property type="molecule type" value="Transcribed_RNA"/>
</dbReference>
<feature type="region of interest" description="Disordered" evidence="1">
    <location>
        <begin position="27"/>
        <end position="51"/>
    </location>
</feature>
<accession>A0A2P2JQZ6</accession>
<name>A0A2P2JQZ6_RHIMU</name>
<dbReference type="AlphaFoldDB" id="A0A2P2JQZ6"/>
<protein>
    <submittedName>
        <fullName evidence="2">Uncharacterized protein</fullName>
    </submittedName>
</protein>
<reference evidence="2" key="1">
    <citation type="submission" date="2018-02" db="EMBL/GenBank/DDBJ databases">
        <title>Rhizophora mucronata_Transcriptome.</title>
        <authorList>
            <person name="Meera S.P."/>
            <person name="Sreeshan A."/>
            <person name="Augustine A."/>
        </authorList>
    </citation>
    <scope>NUCLEOTIDE SEQUENCE</scope>
    <source>
        <tissue evidence="2">Leaf</tissue>
    </source>
</reference>